<dbReference type="PANTHER" id="PTHR43248:SF29">
    <property type="entry name" value="TRIPEPTIDYL AMINOPEPTIDASE"/>
    <property type="match status" value="1"/>
</dbReference>
<keyword evidence="3 7" id="KW-0378">Hydrolase</keyword>
<dbReference type="SUPFAM" id="SSF53474">
    <property type="entry name" value="alpha/beta-Hydrolases"/>
    <property type="match status" value="1"/>
</dbReference>
<dbReference type="Proteomes" id="UP000477722">
    <property type="component" value="Unassembled WGS sequence"/>
</dbReference>
<feature type="domain" description="Peptidase S33 tripeptidyl aminopeptidase-like C-terminal" evidence="6">
    <location>
        <begin position="387"/>
        <end position="485"/>
    </location>
</feature>
<comment type="caution">
    <text evidence="7">The sequence shown here is derived from an EMBL/GenBank/DDBJ whole genome shotgun (WGS) entry which is preliminary data.</text>
</comment>
<dbReference type="Gene3D" id="3.40.50.1820">
    <property type="entry name" value="alpha/beta hydrolase"/>
    <property type="match status" value="1"/>
</dbReference>
<feature type="region of interest" description="Disordered" evidence="4">
    <location>
        <begin position="477"/>
        <end position="509"/>
    </location>
</feature>
<dbReference type="InterPro" id="IPR029058">
    <property type="entry name" value="AB_hydrolase_fold"/>
</dbReference>
<evidence type="ECO:0000256" key="1">
    <source>
        <dbReference type="ARBA" id="ARBA00010088"/>
    </source>
</evidence>
<dbReference type="AlphaFoldDB" id="A0A6G4X6H8"/>
<feature type="region of interest" description="Disordered" evidence="4">
    <location>
        <begin position="323"/>
        <end position="344"/>
    </location>
</feature>
<feature type="non-terminal residue" evidence="7">
    <location>
        <position position="1"/>
    </location>
</feature>
<evidence type="ECO:0000256" key="3">
    <source>
        <dbReference type="ARBA" id="ARBA00022801"/>
    </source>
</evidence>
<evidence type="ECO:0000259" key="5">
    <source>
        <dbReference type="Pfam" id="PF00561"/>
    </source>
</evidence>
<evidence type="ECO:0000259" key="6">
    <source>
        <dbReference type="Pfam" id="PF08386"/>
    </source>
</evidence>
<dbReference type="InterPro" id="IPR051601">
    <property type="entry name" value="Serine_prot/Carboxylest_S33"/>
</dbReference>
<dbReference type="Pfam" id="PF00561">
    <property type="entry name" value="Abhydrolase_1"/>
    <property type="match status" value="1"/>
</dbReference>
<proteinExistence type="inferred from homology"/>
<evidence type="ECO:0000256" key="4">
    <source>
        <dbReference type="SAM" id="MobiDB-lite"/>
    </source>
</evidence>
<dbReference type="RefSeq" id="WP_165302793.1">
    <property type="nucleotide sequence ID" value="NZ_JAAKZZ010000631.1"/>
</dbReference>
<dbReference type="EMBL" id="JAAKZZ010000631">
    <property type="protein sequence ID" value="NGO73125.1"/>
    <property type="molecule type" value="Genomic_DNA"/>
</dbReference>
<dbReference type="PANTHER" id="PTHR43248">
    <property type="entry name" value="2-SUCCINYL-6-HYDROXY-2,4-CYCLOHEXADIENE-1-CARBOXYLATE SYNTHASE"/>
    <property type="match status" value="1"/>
</dbReference>
<name>A0A6G4X6H8_9ACTN</name>
<evidence type="ECO:0000256" key="2">
    <source>
        <dbReference type="ARBA" id="ARBA00022729"/>
    </source>
</evidence>
<reference evidence="7 8" key="1">
    <citation type="submission" date="2020-02" db="EMBL/GenBank/DDBJ databases">
        <title>Whole-genome analyses of novel actinobacteria.</title>
        <authorList>
            <person name="Sahin N."/>
            <person name="Tatar D."/>
        </authorList>
    </citation>
    <scope>NUCLEOTIDE SEQUENCE [LARGE SCALE GENOMIC DNA]</scope>
    <source>
        <strain evidence="7 8">SB3404</strain>
    </source>
</reference>
<dbReference type="InterPro" id="IPR013595">
    <property type="entry name" value="Pept_S33_TAP-like_C"/>
</dbReference>
<feature type="domain" description="AB hydrolase-1" evidence="5">
    <location>
        <begin position="71"/>
        <end position="258"/>
    </location>
</feature>
<dbReference type="InterPro" id="IPR000073">
    <property type="entry name" value="AB_hydrolase_1"/>
</dbReference>
<dbReference type="GO" id="GO:0016787">
    <property type="term" value="F:hydrolase activity"/>
    <property type="evidence" value="ECO:0007669"/>
    <property type="project" value="UniProtKB-KW"/>
</dbReference>
<dbReference type="Pfam" id="PF08386">
    <property type="entry name" value="Abhydrolase_4"/>
    <property type="match status" value="1"/>
</dbReference>
<sequence>YKRQPLPLPQAHAADGIEWRKCPSVERLPSPVECGTVSVPVDHAKPDGERIDLTVSRIRATGEPGERRGSLLYNPGGPGGNGMLFPLYPRALGGVWKRLNTRYDLVGYAPRGVGRSAPLSCQDPLEFVQGPNRSPRRPSPAYKEERKAQAAAYARGCAQAQGTERLRHYTTPDNARDLDAIRAALGERKLNFLGVSYGTYIGAVYATLFPERVRRLVLDSVVDPSPGKIWYRSNLDQNPAFERRWGDWKAWAARHHGTYGLGSTPRQVQRAFDEVRDAVDRKPAGGTVGSRELLESYFDVAYADSTWDRHARALAAFRDGDPEPLAALAAPGGESGAGDGAADAADAENGNAVYNAVQCADAPWPRDWARWDADNSAMAPFAPFLTWENAWMNLPCAHWKAPSSRPLDVRTEPGTPPSVLLLAATRDAATPYEGALEAQRRLSGASLVTERGAGNHGVAGGNECVDAHLERYLLQGKTPGDHADCAARSAPQPESGPARQEQVRGKGRG</sequence>
<evidence type="ECO:0000313" key="7">
    <source>
        <dbReference type="EMBL" id="NGO73125.1"/>
    </source>
</evidence>
<evidence type="ECO:0000313" key="8">
    <source>
        <dbReference type="Proteomes" id="UP000477722"/>
    </source>
</evidence>
<organism evidence="7 8">
    <name type="scientific">Streptomyces boncukensis</name>
    <dbReference type="NCBI Taxonomy" id="2711219"/>
    <lineage>
        <taxon>Bacteria</taxon>
        <taxon>Bacillati</taxon>
        <taxon>Actinomycetota</taxon>
        <taxon>Actinomycetes</taxon>
        <taxon>Kitasatosporales</taxon>
        <taxon>Streptomycetaceae</taxon>
        <taxon>Streptomyces</taxon>
    </lineage>
</organism>
<keyword evidence="2" id="KW-0732">Signal</keyword>
<gene>
    <name evidence="7" type="ORF">G5C65_33290</name>
</gene>
<keyword evidence="8" id="KW-1185">Reference proteome</keyword>
<protein>
    <submittedName>
        <fullName evidence="7">Alpha/beta hydrolase</fullName>
    </submittedName>
</protein>
<feature type="compositionally biased region" description="Low complexity" evidence="4">
    <location>
        <begin position="323"/>
        <end position="332"/>
    </location>
</feature>
<feature type="region of interest" description="Disordered" evidence="4">
    <location>
        <begin position="124"/>
        <end position="144"/>
    </location>
</feature>
<comment type="similarity">
    <text evidence="1">Belongs to the peptidase S33 family.</text>
</comment>
<accession>A0A6G4X6H8</accession>